<accession>A0ABZ2KIK9</accession>
<organism evidence="1 2">
    <name type="scientific">Pendulispora brunnea</name>
    <dbReference type="NCBI Taxonomy" id="2905690"/>
    <lineage>
        <taxon>Bacteria</taxon>
        <taxon>Pseudomonadati</taxon>
        <taxon>Myxococcota</taxon>
        <taxon>Myxococcia</taxon>
        <taxon>Myxococcales</taxon>
        <taxon>Sorangiineae</taxon>
        <taxon>Pendulisporaceae</taxon>
        <taxon>Pendulispora</taxon>
    </lineage>
</organism>
<protein>
    <submittedName>
        <fullName evidence="1">ADP-ribosylglycohydrolase family protein</fullName>
    </submittedName>
</protein>
<dbReference type="SUPFAM" id="SSF101478">
    <property type="entry name" value="ADP-ribosylglycohydrolase"/>
    <property type="match status" value="1"/>
</dbReference>
<keyword evidence="2" id="KW-1185">Reference proteome</keyword>
<sequence length="347" mass="36840">MPEPEDFRDRIEGVLLGTAIGDALGLPMEGMGARAIARSFAKLDRYFLLGKTGFVSDDTEQTALVAQSLARNPRRVDAFVGAFRRALLGWFLRLPWGIGLGTLRACVRISLGLRNSGVRSAGNGAAMRAAIVGAFFCDAPAERAAWADALSRVTHTDVRAVQGARFVAELASRCVVHGPKVARGMLVRDARAVIDEPSLCAGIERACALESDGVSMDLAAAELGNTGFVLHTTALATFAFLRFGDDPERAMVETIRAGGDTDSNAAIVGAWAGALHGARGLPARLVDRLHDGPFGPTHLRALAADLACARSGEPVARASYSWIAALVRNLVLYPVVLAHAVRVFCRR</sequence>
<evidence type="ECO:0000313" key="2">
    <source>
        <dbReference type="Proteomes" id="UP001379533"/>
    </source>
</evidence>
<name>A0ABZ2KIK9_9BACT</name>
<dbReference type="InterPro" id="IPR036705">
    <property type="entry name" value="Ribosyl_crysJ1_sf"/>
</dbReference>
<dbReference type="InterPro" id="IPR050792">
    <property type="entry name" value="ADP-ribosylglycohydrolase"/>
</dbReference>
<dbReference type="EMBL" id="CP089982">
    <property type="protein sequence ID" value="WXA98518.1"/>
    <property type="molecule type" value="Genomic_DNA"/>
</dbReference>
<dbReference type="Proteomes" id="UP001379533">
    <property type="component" value="Chromosome"/>
</dbReference>
<dbReference type="InterPro" id="IPR005502">
    <property type="entry name" value="Ribosyl_crysJ1"/>
</dbReference>
<dbReference type="PANTHER" id="PTHR16222">
    <property type="entry name" value="ADP-RIBOSYLGLYCOHYDROLASE"/>
    <property type="match status" value="1"/>
</dbReference>
<reference evidence="1 2" key="1">
    <citation type="submission" date="2021-12" db="EMBL/GenBank/DDBJ databases">
        <title>Discovery of the Pendulisporaceae a myxobacterial family with distinct sporulation behavior and unique specialized metabolism.</title>
        <authorList>
            <person name="Garcia R."/>
            <person name="Popoff A."/>
            <person name="Bader C.D."/>
            <person name="Loehr J."/>
            <person name="Walesch S."/>
            <person name="Walt C."/>
            <person name="Boldt J."/>
            <person name="Bunk B."/>
            <person name="Haeckl F.J.F.P.J."/>
            <person name="Gunesch A.P."/>
            <person name="Birkelbach J."/>
            <person name="Nuebel U."/>
            <person name="Pietschmann T."/>
            <person name="Bach T."/>
            <person name="Mueller R."/>
        </authorList>
    </citation>
    <scope>NUCLEOTIDE SEQUENCE [LARGE SCALE GENOMIC DNA]</scope>
    <source>
        <strain evidence="1 2">MSr12523</strain>
    </source>
</reference>
<dbReference type="Pfam" id="PF03747">
    <property type="entry name" value="ADP_ribosyl_GH"/>
    <property type="match status" value="1"/>
</dbReference>
<evidence type="ECO:0000313" key="1">
    <source>
        <dbReference type="EMBL" id="WXA98518.1"/>
    </source>
</evidence>
<dbReference type="Gene3D" id="1.10.4080.10">
    <property type="entry name" value="ADP-ribosylation/Crystallin J1"/>
    <property type="match status" value="1"/>
</dbReference>
<dbReference type="PANTHER" id="PTHR16222:SF12">
    <property type="entry name" value="ADP-RIBOSYLGLYCOHYDROLASE-RELATED"/>
    <property type="match status" value="1"/>
</dbReference>
<proteinExistence type="predicted"/>
<gene>
    <name evidence="1" type="ORF">LZC95_16995</name>
</gene>
<dbReference type="RefSeq" id="WP_394849130.1">
    <property type="nucleotide sequence ID" value="NZ_CP089982.1"/>
</dbReference>